<feature type="compositionally biased region" description="Pro residues" evidence="1">
    <location>
        <begin position="127"/>
        <end position="139"/>
    </location>
</feature>
<feature type="region of interest" description="Disordered" evidence="1">
    <location>
        <begin position="121"/>
        <end position="185"/>
    </location>
</feature>
<feature type="compositionally biased region" description="Low complexity" evidence="1">
    <location>
        <begin position="140"/>
        <end position="184"/>
    </location>
</feature>
<reference evidence="2 3" key="1">
    <citation type="submission" date="2014-04" db="EMBL/GenBank/DDBJ databases">
        <authorList>
            <consortium name="DOE Joint Genome Institute"/>
            <person name="Kuo A."/>
            <person name="Zuccaro A."/>
            <person name="Kohler A."/>
            <person name="Nagy L.G."/>
            <person name="Floudas D."/>
            <person name="Copeland A."/>
            <person name="Barry K.W."/>
            <person name="Cichocki N."/>
            <person name="Veneault-Fourrey C."/>
            <person name="LaButti K."/>
            <person name="Lindquist E.A."/>
            <person name="Lipzen A."/>
            <person name="Lundell T."/>
            <person name="Morin E."/>
            <person name="Murat C."/>
            <person name="Sun H."/>
            <person name="Tunlid A."/>
            <person name="Henrissat B."/>
            <person name="Grigoriev I.V."/>
            <person name="Hibbett D.S."/>
            <person name="Martin F."/>
            <person name="Nordberg H.P."/>
            <person name="Cantor M.N."/>
            <person name="Hua S.X."/>
        </authorList>
    </citation>
    <scope>NUCLEOTIDE SEQUENCE [LARGE SCALE GENOMIC DNA]</scope>
    <source>
        <strain evidence="2 3">MAFF 305830</strain>
    </source>
</reference>
<keyword evidence="3" id="KW-1185">Reference proteome</keyword>
<proteinExistence type="predicted"/>
<evidence type="ECO:0000313" key="3">
    <source>
        <dbReference type="Proteomes" id="UP000054097"/>
    </source>
</evidence>
<dbReference type="HOGENOM" id="CLU_1321618_0_0_1"/>
<dbReference type="EMBL" id="KN824453">
    <property type="protein sequence ID" value="KIM20264.1"/>
    <property type="molecule type" value="Genomic_DNA"/>
</dbReference>
<dbReference type="Proteomes" id="UP000054097">
    <property type="component" value="Unassembled WGS sequence"/>
</dbReference>
<name>A0A0C3AJM4_SERVB</name>
<protein>
    <submittedName>
        <fullName evidence="2">Uncharacterized protein</fullName>
    </submittedName>
</protein>
<evidence type="ECO:0000313" key="2">
    <source>
        <dbReference type="EMBL" id="KIM20264.1"/>
    </source>
</evidence>
<evidence type="ECO:0000256" key="1">
    <source>
        <dbReference type="SAM" id="MobiDB-lite"/>
    </source>
</evidence>
<gene>
    <name evidence="2" type="ORF">M408DRAFT_13099</name>
</gene>
<sequence>MASVRLLPLTHPRCAQQTQPWANASDTLTAAVSRCHDYRIPNQKLISSFPSAAGQTCGEDATLNPLCDGLPAPGTSTTTPSEQEVCEADQYFWCATYSLCCSGSAACSLYGDGNPQCGEGETVSPPVVNPPTQSPPISNPPGGNNGSTSRSSISRTSTSRSSTPTRSSSSSTTTATAAGSNNNAVKGANSMGVVGALGAVGLVVVLMA</sequence>
<reference evidence="3" key="2">
    <citation type="submission" date="2015-01" db="EMBL/GenBank/DDBJ databases">
        <title>Evolutionary Origins and Diversification of the Mycorrhizal Mutualists.</title>
        <authorList>
            <consortium name="DOE Joint Genome Institute"/>
            <consortium name="Mycorrhizal Genomics Consortium"/>
            <person name="Kohler A."/>
            <person name="Kuo A."/>
            <person name="Nagy L.G."/>
            <person name="Floudas D."/>
            <person name="Copeland A."/>
            <person name="Barry K.W."/>
            <person name="Cichocki N."/>
            <person name="Veneault-Fourrey C."/>
            <person name="LaButti K."/>
            <person name="Lindquist E.A."/>
            <person name="Lipzen A."/>
            <person name="Lundell T."/>
            <person name="Morin E."/>
            <person name="Murat C."/>
            <person name="Riley R."/>
            <person name="Ohm R."/>
            <person name="Sun H."/>
            <person name="Tunlid A."/>
            <person name="Henrissat B."/>
            <person name="Grigoriev I.V."/>
            <person name="Hibbett D.S."/>
            <person name="Martin F."/>
        </authorList>
    </citation>
    <scope>NUCLEOTIDE SEQUENCE [LARGE SCALE GENOMIC DNA]</scope>
    <source>
        <strain evidence="3">MAFF 305830</strain>
    </source>
</reference>
<accession>A0A0C3AJM4</accession>
<dbReference type="AlphaFoldDB" id="A0A0C3AJM4"/>
<organism evidence="2 3">
    <name type="scientific">Serendipita vermifera MAFF 305830</name>
    <dbReference type="NCBI Taxonomy" id="933852"/>
    <lineage>
        <taxon>Eukaryota</taxon>
        <taxon>Fungi</taxon>
        <taxon>Dikarya</taxon>
        <taxon>Basidiomycota</taxon>
        <taxon>Agaricomycotina</taxon>
        <taxon>Agaricomycetes</taxon>
        <taxon>Sebacinales</taxon>
        <taxon>Serendipitaceae</taxon>
        <taxon>Serendipita</taxon>
    </lineage>
</organism>